<dbReference type="EMBL" id="VFLP01000062">
    <property type="protein sequence ID" value="TRX89856.1"/>
    <property type="molecule type" value="Genomic_DNA"/>
</dbReference>
<accession>A0A553HPH6</accession>
<protein>
    <submittedName>
        <fullName evidence="1">Uncharacterized protein</fullName>
    </submittedName>
</protein>
<reference evidence="2" key="1">
    <citation type="submission" date="2019-06" db="EMBL/GenBank/DDBJ databases">
        <title>Draft genome sequence of the griseofulvin-producing fungus Xylaria cubensis strain G536.</title>
        <authorList>
            <person name="Mead M.E."/>
            <person name="Raja H.A."/>
            <person name="Steenwyk J.L."/>
            <person name="Knowles S.L."/>
            <person name="Oberlies N.H."/>
            <person name="Rokas A."/>
        </authorList>
    </citation>
    <scope>NUCLEOTIDE SEQUENCE [LARGE SCALE GENOMIC DNA]</scope>
    <source>
        <strain evidence="2">G536</strain>
    </source>
</reference>
<comment type="caution">
    <text evidence="1">The sequence shown here is derived from an EMBL/GenBank/DDBJ whole genome shotgun (WGS) entry which is preliminary data.</text>
</comment>
<sequence length="166" mass="18059">MEQGCSILFKDNFQGWSTANNTTSAGLSILGGAYDDNHGVYVPLLDFAAERQIPWSNDVAALDSSDIKTEYPNIYGAKANTSGEKLSFPSAEDTMKVYFNIGPSGIFFGGHDGFTIRSLVREIKPQLSISRDMRSHGRPSLTLPHQSSKMCTFGIQCSEPGGENVK</sequence>
<dbReference type="AlphaFoldDB" id="A0A553HPH6"/>
<dbReference type="Proteomes" id="UP000319160">
    <property type="component" value="Unassembled WGS sequence"/>
</dbReference>
<organism evidence="1 2">
    <name type="scientific">Xylaria flabelliformis</name>
    <dbReference type="NCBI Taxonomy" id="2512241"/>
    <lineage>
        <taxon>Eukaryota</taxon>
        <taxon>Fungi</taxon>
        <taxon>Dikarya</taxon>
        <taxon>Ascomycota</taxon>
        <taxon>Pezizomycotina</taxon>
        <taxon>Sordariomycetes</taxon>
        <taxon>Xylariomycetidae</taxon>
        <taxon>Xylariales</taxon>
        <taxon>Xylariaceae</taxon>
        <taxon>Xylaria</taxon>
    </lineage>
</organism>
<gene>
    <name evidence="1" type="ORF">FHL15_009289</name>
</gene>
<keyword evidence="2" id="KW-1185">Reference proteome</keyword>
<proteinExistence type="predicted"/>
<evidence type="ECO:0000313" key="2">
    <source>
        <dbReference type="Proteomes" id="UP000319160"/>
    </source>
</evidence>
<evidence type="ECO:0000313" key="1">
    <source>
        <dbReference type="EMBL" id="TRX89856.1"/>
    </source>
</evidence>
<name>A0A553HPH6_9PEZI</name>